<evidence type="ECO:0000256" key="5">
    <source>
        <dbReference type="PIRSR" id="PIRSR613078-2"/>
    </source>
</evidence>
<dbReference type="InterPro" id="IPR005123">
    <property type="entry name" value="Oxoglu/Fe-dep_dioxygenase_dom"/>
</dbReference>
<evidence type="ECO:0000313" key="10">
    <source>
        <dbReference type="EMBL" id="CAE7328247.1"/>
    </source>
</evidence>
<dbReference type="NCBIfam" id="TIGR01258">
    <property type="entry name" value="pgm_1"/>
    <property type="match status" value="1"/>
</dbReference>
<dbReference type="InterPro" id="IPR029033">
    <property type="entry name" value="His_PPase_superfam"/>
</dbReference>
<name>A0A812NMS7_9DINO</name>
<dbReference type="CDD" id="cd00030">
    <property type="entry name" value="C2"/>
    <property type="match status" value="1"/>
</dbReference>
<dbReference type="Pfam" id="PF14226">
    <property type="entry name" value="DIOX_N"/>
    <property type="match status" value="1"/>
</dbReference>
<comment type="similarity">
    <text evidence="1">Belongs to the phosphoglycerate mutase family. BPG-dependent PGAM subfamily.</text>
</comment>
<keyword evidence="3" id="KW-0324">Glycolysis</keyword>
<feature type="domain" description="C2" evidence="8">
    <location>
        <begin position="1590"/>
        <end position="1722"/>
    </location>
</feature>
<dbReference type="SMART" id="SM00855">
    <property type="entry name" value="PGAM"/>
    <property type="match status" value="1"/>
</dbReference>
<dbReference type="Pfam" id="PF00168">
    <property type="entry name" value="C2"/>
    <property type="match status" value="2"/>
</dbReference>
<dbReference type="Proteomes" id="UP000604046">
    <property type="component" value="Unassembled WGS sequence"/>
</dbReference>
<dbReference type="OrthoDB" id="288590at2759"/>
<evidence type="ECO:0000256" key="1">
    <source>
        <dbReference type="ARBA" id="ARBA00006717"/>
    </source>
</evidence>
<dbReference type="PRINTS" id="PR00682">
    <property type="entry name" value="IPNSYNTHASE"/>
</dbReference>
<feature type="region of interest" description="Disordered" evidence="7">
    <location>
        <begin position="2286"/>
        <end position="2309"/>
    </location>
</feature>
<evidence type="ECO:0000256" key="3">
    <source>
        <dbReference type="ARBA" id="ARBA00023152"/>
    </source>
</evidence>
<dbReference type="SUPFAM" id="SSF51197">
    <property type="entry name" value="Clavaminate synthase-like"/>
    <property type="match status" value="1"/>
</dbReference>
<dbReference type="InterPro" id="IPR044861">
    <property type="entry name" value="IPNS-like_FE2OG_OXY"/>
</dbReference>
<keyword evidence="11" id="KW-1185">Reference proteome</keyword>
<dbReference type="InterPro" id="IPR000008">
    <property type="entry name" value="C2_dom"/>
</dbReference>
<feature type="compositionally biased region" description="Polar residues" evidence="7">
    <location>
        <begin position="600"/>
        <end position="616"/>
    </location>
</feature>
<dbReference type="Gene3D" id="2.60.40.150">
    <property type="entry name" value="C2 domain"/>
    <property type="match status" value="2"/>
</dbReference>
<dbReference type="PANTHER" id="PTHR11931">
    <property type="entry name" value="PHOSPHOGLYCERATE MUTASE"/>
    <property type="match status" value="1"/>
</dbReference>
<dbReference type="InterPro" id="IPR027443">
    <property type="entry name" value="IPNS-like_sf"/>
</dbReference>
<proteinExistence type="inferred from homology"/>
<reference evidence="10" key="1">
    <citation type="submission" date="2021-02" db="EMBL/GenBank/DDBJ databases">
        <authorList>
            <person name="Dougan E. K."/>
            <person name="Rhodes N."/>
            <person name="Thang M."/>
            <person name="Chan C."/>
        </authorList>
    </citation>
    <scope>NUCLEOTIDE SEQUENCE</scope>
</reference>
<gene>
    <name evidence="10" type="primary">2ODD33</name>
    <name evidence="10" type="ORF">SNAT2548_LOCUS17190</name>
</gene>
<dbReference type="InterPro" id="IPR005952">
    <property type="entry name" value="Phosphogly_mut1"/>
</dbReference>
<feature type="domain" description="Fe2OG dioxygenase" evidence="9">
    <location>
        <begin position="1501"/>
        <end position="1604"/>
    </location>
</feature>
<dbReference type="InterPro" id="IPR001623">
    <property type="entry name" value="DnaJ_domain"/>
</dbReference>
<feature type="compositionally biased region" description="Polar residues" evidence="7">
    <location>
        <begin position="2286"/>
        <end position="2297"/>
    </location>
</feature>
<dbReference type="EMBL" id="CAJNDS010002102">
    <property type="protein sequence ID" value="CAE7328247.1"/>
    <property type="molecule type" value="Genomic_DNA"/>
</dbReference>
<dbReference type="Gene3D" id="1.10.287.110">
    <property type="entry name" value="DnaJ domain"/>
    <property type="match status" value="1"/>
</dbReference>
<dbReference type="Pfam" id="PF03171">
    <property type="entry name" value="2OG-FeII_Oxy"/>
    <property type="match status" value="1"/>
</dbReference>
<dbReference type="Pfam" id="PF00300">
    <property type="entry name" value="His_Phos_1"/>
    <property type="match status" value="1"/>
</dbReference>
<dbReference type="PROSITE" id="PS50004">
    <property type="entry name" value="C2"/>
    <property type="match status" value="1"/>
</dbReference>
<dbReference type="CDD" id="cd06257">
    <property type="entry name" value="DnaJ"/>
    <property type="match status" value="1"/>
</dbReference>
<keyword evidence="4" id="KW-0413">Isomerase</keyword>
<evidence type="ECO:0000313" key="11">
    <source>
        <dbReference type="Proteomes" id="UP000604046"/>
    </source>
</evidence>
<dbReference type="Gene3D" id="3.40.50.1240">
    <property type="entry name" value="Phosphoglycerate mutase-like"/>
    <property type="match status" value="2"/>
</dbReference>
<dbReference type="InterPro" id="IPR013078">
    <property type="entry name" value="His_Pase_superF_clade-1"/>
</dbReference>
<feature type="region of interest" description="Disordered" evidence="7">
    <location>
        <begin position="1928"/>
        <end position="1968"/>
    </location>
</feature>
<protein>
    <recommendedName>
        <fullName evidence="2">phosphoglycerate mutase (2,3-diphosphoglycerate-dependent)</fullName>
        <ecNumber evidence="2">5.4.2.11</ecNumber>
    </recommendedName>
</protein>
<dbReference type="EC" id="5.4.2.11" evidence="2"/>
<dbReference type="SUPFAM" id="SSF49562">
    <property type="entry name" value="C2 domain (Calcium/lipid-binding domain, CaLB)"/>
    <property type="match status" value="2"/>
</dbReference>
<comment type="caution">
    <text evidence="10">The sequence shown here is derived from an EMBL/GenBank/DDBJ whole genome shotgun (WGS) entry which is preliminary data.</text>
</comment>
<dbReference type="InterPro" id="IPR036869">
    <property type="entry name" value="J_dom_sf"/>
</dbReference>
<evidence type="ECO:0000259" key="8">
    <source>
        <dbReference type="PROSITE" id="PS50004"/>
    </source>
</evidence>
<feature type="compositionally biased region" description="Basic residues" evidence="7">
    <location>
        <begin position="1958"/>
        <end position="1968"/>
    </location>
</feature>
<dbReference type="CDD" id="cd07067">
    <property type="entry name" value="HP_PGM_like"/>
    <property type="match status" value="2"/>
</dbReference>
<dbReference type="Gene3D" id="2.60.120.330">
    <property type="entry name" value="B-lactam Antibiotic, Isopenicillin N Synthase, Chain"/>
    <property type="match status" value="1"/>
</dbReference>
<evidence type="ECO:0000256" key="6">
    <source>
        <dbReference type="PIRSR" id="PIRSR613078-3"/>
    </source>
</evidence>
<organism evidence="10 11">
    <name type="scientific">Symbiodinium natans</name>
    <dbReference type="NCBI Taxonomy" id="878477"/>
    <lineage>
        <taxon>Eukaryota</taxon>
        <taxon>Sar</taxon>
        <taxon>Alveolata</taxon>
        <taxon>Dinophyceae</taxon>
        <taxon>Suessiales</taxon>
        <taxon>Symbiodiniaceae</taxon>
        <taxon>Symbiodinium</taxon>
    </lineage>
</organism>
<dbReference type="InterPro" id="IPR035892">
    <property type="entry name" value="C2_domain_sf"/>
</dbReference>
<feature type="binding site" evidence="5">
    <location>
        <begin position="1000"/>
        <end position="1001"/>
    </location>
    <ligand>
        <name>substrate</name>
    </ligand>
</feature>
<dbReference type="InterPro" id="IPR026992">
    <property type="entry name" value="DIOX_N"/>
</dbReference>
<dbReference type="GO" id="GO:0006096">
    <property type="term" value="P:glycolytic process"/>
    <property type="evidence" value="ECO:0007669"/>
    <property type="project" value="UniProtKB-KW"/>
</dbReference>
<dbReference type="GO" id="GO:0004619">
    <property type="term" value="F:phosphoglycerate mutase activity"/>
    <property type="evidence" value="ECO:0007669"/>
    <property type="project" value="UniProtKB-EC"/>
</dbReference>
<feature type="region of interest" description="Disordered" evidence="7">
    <location>
        <begin position="600"/>
        <end position="645"/>
    </location>
</feature>
<feature type="site" description="Transition state stabilizer" evidence="6">
    <location>
        <position position="1148"/>
    </location>
</feature>
<feature type="region of interest" description="Disordered" evidence="7">
    <location>
        <begin position="1210"/>
        <end position="1230"/>
    </location>
</feature>
<sequence length="2423" mass="266587">MCPSPQLACQAEPQTSHWRQLLERARLEKSLVPDIEALDDGNPVVSGGSALRIFRQRTILQEEWLHSFMPQSRKRLPTLLAFSSSKGAFSSCASKLADQPGLGMSRSSLGTVGQVSATSVQTTFWSRLASLKRCYSSLLRRCSRISQQSEAESLPGISAPWPDEVWPLSCQDIKEAWVQAFMDMSLMVAGHLPRYGLQPENMATAARCDACLEEQDALNDVLSQMRCSDEQLAKWHSERLDFADEDAWFQHPDSRSFPMDPPITTRGKSLAKFQGQTLTELCNKLGTPIDVVITSPFHRCVQTAAAIIEVLPQRNGKKVPILIDAEVSEVGLYKKPPGITDPGLIKAHQEFCSRRRTFDEVAELPDLQGIEKLNASSFVGIAPPFPEQRRSAHIRGLYRFAEWLERGRYARLNFLIVTHQDLVHTFCSMIKPEVCIEWVKYCGWGAAFVKRRDVGRLSADALQKRSTKPPPPLHSLQITSELGSGVRWSPYTVDPRTGHHLRWYPAEDETGVAAIAAIFSNQQSAELQEMKRYADTQAIQRAFQGGKTFSLLLLAANRSEESEEDMIERAHSHADKPPSTEEIEIAKLEMDQAYEKVMLSQNQTLGNDPPNRSTRSTSEEEMVSCERSATVMARKIEPRQIRSQSNTEVGLMSGSLTLQPVDEGEEGAAEDVGDKVRQAVKLLIFLKFQMPCSVRHAVLTPQASWSIGSHGDKTQAGGGAQNPVPIAETDLCWVRSFHRSSVAQRANKTQELGEVLIREKQRPWSEPEPSEEHPRRCLRARTVPVRGLLQAPKRASTLKCGQGRLIELFYVINSPTSPCELEDGSPAVAQRLPHARREDARSKQMQAMLDSRIASFCCTSQVQERTPFAFTVLAAVLPPEDEAESRSHLSADPTDFLYCTAVRFIEGGRCLAYCIVSRHPFVEAFGQLLVMLHDGVEVLDEVGEAWPVIPVPWRDVACAIDCPIAILGWWPLDRNTWFAFTFLVLLPCAETESQANGMCTGWAQDGLTAKGKEQAQQAGKLLTDAGFNFDVLFTSVQKQAICTGWLALMQGDRVAVPHFQHFRLNDRHWGAYQGKGMPAGVDVKVAPPAVGRADAEHPCNDSLYRGVPSSAQPASESMQMVVGRALPFWHDAIAPCILSGKTPLVVAHEGSVRAICQALEDDTDAEALEYEILPGVPLVVELDEELGYRKRAALAPSGVAKAGRFGAPAEAPALRAGPTPKPKAKAKVAEPAKPKEEYTVEITVVAAKGLRDADWLSGTSDPYVKCTVSGKACLAGSCARMFRDIRLFRSFEEGMHEVSSTYAFRTSSRKFSSLPVVNLAPFLEQGHPGSPHLRAEAARCLDDACRDVGFFYLEGHGVPAESPQQMHGLAKEFFSLPAASKEAIALEAQSMTGRGYQRLGENVTLQKRDWHEAIDFYAEPGPDKVELGRFAGWPANMHESKLAEVRGFVHGRNLWPDKPAGFRRHAETYFAQMRRVGDGLMDAMAVALSLPESYFRALTNQSFWCARVIGYPALAEGAEVGLSCGEHSDYGCWTILCQDETPDALEVRYPDGTWRKVQPRPGAFVINLGDMLSVWTKGRYVATRHRVRQTTRDFRTSIAYFHEPNFDAVIRALDVPDLQSADLLESQVASTVPLRRGLEGGALIYGEHLFAKGSGEFRTATLSNSRAEEVKWSHVEKIKLQHGDSLDFTVYDEDPGKSDDFLGKCTLRFDDILQDFKGTLKLVDEKGKAMPGKKKKGAAPDSNVSLALSCAVSCPSKLQKHVSFLQASHLSRRSGSLFEFVGTRGEPQQLPRTSAGAFLSVAVNEMVHLQAFTCARIFASLIHMLVLRMMCTLLFAAVGRSAVVSEDPSYGAASDLARLTDDAARHARLPRLVNHGFLSKQHRSIAPADDPGRVVQKAARLQSSIANAHRGDCRSLCAGFRLVSPPVTKRPPAFQNDTEPHRDWRHTASGSSQVRGVSTRRQKRPKAPKLHVVPFQLREEDALRYLAQHEQGRWMAPLSSEQGAANSTALVAWRPDCGVRAVFLPFRVVNAVASAKYTGQVGYTRTFSVTGSDGKTTTQSHTDYVWVRGSLDRVSFDGKGGDSNMQIYSDFRYSEGLLDAVKGHVASQAVHFNAAALNIKEEPTLDPFRMTVEGTRAEAMARMEAALTQLAEQELRRTHFGCSHVQRTTISSFNVLEYHVRSMYLPAYVFTTQYGVKGAVLGLGAGLLGSLAVAHLAEVTVLAGPAAFTVAAAASLAGLAVARWLPVWRNWWVERTVDGKASEHAASAGSDVRTWEHSAVARHAGNLSSGSVKSAGQTEAGPANDASPDEQELFAKTGMASKAAQRSKFVIADPSAEPALAVLGLELGCSFGEAQGAFRRMAMRLHPDHNQDASSEEQEIMQTRLRSVLSAYRDICGIVALRGKKWTREADPSKSSEFVSLAR</sequence>
<dbReference type="SUPFAM" id="SSF46565">
    <property type="entry name" value="Chaperone J-domain"/>
    <property type="match status" value="1"/>
</dbReference>
<accession>A0A812NMS7</accession>
<dbReference type="SUPFAM" id="SSF53254">
    <property type="entry name" value="Phosphoglycerate mutase-like"/>
    <property type="match status" value="2"/>
</dbReference>
<evidence type="ECO:0000256" key="7">
    <source>
        <dbReference type="SAM" id="MobiDB-lite"/>
    </source>
</evidence>
<evidence type="ECO:0000256" key="2">
    <source>
        <dbReference type="ARBA" id="ARBA00012028"/>
    </source>
</evidence>
<evidence type="ECO:0000256" key="4">
    <source>
        <dbReference type="ARBA" id="ARBA00023235"/>
    </source>
</evidence>
<evidence type="ECO:0000259" key="9">
    <source>
        <dbReference type="PROSITE" id="PS51471"/>
    </source>
</evidence>
<dbReference type="PROSITE" id="PS51471">
    <property type="entry name" value="FE2OG_OXY"/>
    <property type="match status" value="1"/>
</dbReference>